<name>R0JRE1_ANAPL</name>
<gene>
    <name evidence="2" type="ORF">Anapl_05675</name>
</gene>
<keyword evidence="3" id="KW-1185">Reference proteome</keyword>
<reference evidence="3" key="1">
    <citation type="journal article" date="2013" name="Nat. Genet.">
        <title>The duck genome and transcriptome provide insight into an avian influenza virus reservoir species.</title>
        <authorList>
            <person name="Huang Y."/>
            <person name="Li Y."/>
            <person name="Burt D.W."/>
            <person name="Chen H."/>
            <person name="Zhang Y."/>
            <person name="Qian W."/>
            <person name="Kim H."/>
            <person name="Gan S."/>
            <person name="Zhao Y."/>
            <person name="Li J."/>
            <person name="Yi K."/>
            <person name="Feng H."/>
            <person name="Zhu P."/>
            <person name="Li B."/>
            <person name="Liu Q."/>
            <person name="Fairley S."/>
            <person name="Magor K.E."/>
            <person name="Du Z."/>
            <person name="Hu X."/>
            <person name="Goodman L."/>
            <person name="Tafer H."/>
            <person name="Vignal A."/>
            <person name="Lee T."/>
            <person name="Kim K.W."/>
            <person name="Sheng Z."/>
            <person name="An Y."/>
            <person name="Searle S."/>
            <person name="Herrero J."/>
            <person name="Groenen M.A."/>
            <person name="Crooijmans R.P."/>
            <person name="Faraut T."/>
            <person name="Cai Q."/>
            <person name="Webster R.G."/>
            <person name="Aldridge J.R."/>
            <person name="Warren W.C."/>
            <person name="Bartschat S."/>
            <person name="Kehr S."/>
            <person name="Marz M."/>
            <person name="Stadler P.F."/>
            <person name="Smith J."/>
            <person name="Kraus R.H."/>
            <person name="Zhao Y."/>
            <person name="Ren L."/>
            <person name="Fei J."/>
            <person name="Morisson M."/>
            <person name="Kaiser P."/>
            <person name="Griffin D.K."/>
            <person name="Rao M."/>
            <person name="Pitel F."/>
            <person name="Wang J."/>
            <person name="Li N."/>
        </authorList>
    </citation>
    <scope>NUCLEOTIDE SEQUENCE [LARGE SCALE GENOMIC DNA]</scope>
</reference>
<evidence type="ECO:0000313" key="3">
    <source>
        <dbReference type="Proteomes" id="UP000296049"/>
    </source>
</evidence>
<evidence type="ECO:0000256" key="1">
    <source>
        <dbReference type="SAM" id="MobiDB-lite"/>
    </source>
</evidence>
<accession>R0JRE1</accession>
<dbReference type="AlphaFoldDB" id="R0JRE1"/>
<protein>
    <submittedName>
        <fullName evidence="2">Uncharacterized protein</fullName>
    </submittedName>
</protein>
<sequence length="131" mass="14783">MCKTSYYAMFRGRIKGGIKVGNRCNAPNRQPESWCLMAMRNDRFRGLTQPLVRRSSHPALSCDELKLQPVRSHKPTKVNLQLRVFNATPVGWSFTGRFLAVSPQRAQGREPQSLAVLHQHTGQAPKRADSP</sequence>
<proteinExistence type="predicted"/>
<organism evidence="2 3">
    <name type="scientific">Anas platyrhynchos</name>
    <name type="common">Mallard</name>
    <name type="synonym">Anas boschas</name>
    <dbReference type="NCBI Taxonomy" id="8839"/>
    <lineage>
        <taxon>Eukaryota</taxon>
        <taxon>Metazoa</taxon>
        <taxon>Chordata</taxon>
        <taxon>Craniata</taxon>
        <taxon>Vertebrata</taxon>
        <taxon>Euteleostomi</taxon>
        <taxon>Archelosauria</taxon>
        <taxon>Archosauria</taxon>
        <taxon>Dinosauria</taxon>
        <taxon>Saurischia</taxon>
        <taxon>Theropoda</taxon>
        <taxon>Coelurosauria</taxon>
        <taxon>Aves</taxon>
        <taxon>Neognathae</taxon>
        <taxon>Galloanserae</taxon>
        <taxon>Anseriformes</taxon>
        <taxon>Anatidae</taxon>
        <taxon>Anatinae</taxon>
        <taxon>Anas</taxon>
    </lineage>
</organism>
<evidence type="ECO:0000313" key="2">
    <source>
        <dbReference type="EMBL" id="EOA99950.1"/>
    </source>
</evidence>
<dbReference type="EMBL" id="KB743256">
    <property type="protein sequence ID" value="EOA99950.1"/>
    <property type="molecule type" value="Genomic_DNA"/>
</dbReference>
<feature type="region of interest" description="Disordered" evidence="1">
    <location>
        <begin position="103"/>
        <end position="131"/>
    </location>
</feature>
<dbReference type="Proteomes" id="UP000296049">
    <property type="component" value="Unassembled WGS sequence"/>
</dbReference>